<protein>
    <submittedName>
        <fullName evidence="3">Cytochrome P450</fullName>
    </submittedName>
</protein>
<dbReference type="RefSeq" id="WP_308426683.1">
    <property type="nucleotide sequence ID" value="NZ_BMMV01000013.1"/>
</dbReference>
<dbReference type="PANTHER" id="PTHR46696:SF1">
    <property type="entry name" value="CYTOCHROME P450 YJIB-RELATED"/>
    <property type="match status" value="1"/>
</dbReference>
<gene>
    <name evidence="3" type="ORF">GCM10011583_42700</name>
</gene>
<dbReference type="Proteomes" id="UP000660265">
    <property type="component" value="Unassembled WGS sequence"/>
</dbReference>
<name>A0ABQ2ECB8_9ACTN</name>
<dbReference type="InterPro" id="IPR002397">
    <property type="entry name" value="Cyt_P450_B"/>
</dbReference>
<dbReference type="PRINTS" id="PR00359">
    <property type="entry name" value="BP450"/>
</dbReference>
<accession>A0ABQ2ECB8</accession>
<dbReference type="Pfam" id="PF00067">
    <property type="entry name" value="p450"/>
    <property type="match status" value="2"/>
</dbReference>
<keyword evidence="2" id="KW-0479">Metal-binding</keyword>
<comment type="caution">
    <text evidence="3">The sequence shown here is derived from an EMBL/GenBank/DDBJ whole genome shotgun (WGS) entry which is preliminary data.</text>
</comment>
<keyword evidence="2" id="KW-0349">Heme</keyword>
<evidence type="ECO:0000256" key="1">
    <source>
        <dbReference type="ARBA" id="ARBA00010617"/>
    </source>
</evidence>
<dbReference type="Gene3D" id="1.10.630.10">
    <property type="entry name" value="Cytochrome P450"/>
    <property type="match status" value="1"/>
</dbReference>
<reference evidence="4" key="1">
    <citation type="journal article" date="2019" name="Int. J. Syst. Evol. Microbiol.">
        <title>The Global Catalogue of Microorganisms (GCM) 10K type strain sequencing project: providing services to taxonomists for standard genome sequencing and annotation.</title>
        <authorList>
            <consortium name="The Broad Institute Genomics Platform"/>
            <consortium name="The Broad Institute Genome Sequencing Center for Infectious Disease"/>
            <person name="Wu L."/>
            <person name="Ma J."/>
        </authorList>
    </citation>
    <scope>NUCLEOTIDE SEQUENCE [LARGE SCALE GENOMIC DNA]</scope>
    <source>
        <strain evidence="4">CGMCC 4.7275</strain>
    </source>
</reference>
<keyword evidence="2" id="KW-0408">Iron</keyword>
<dbReference type="InterPro" id="IPR017972">
    <property type="entry name" value="Cyt_P450_CS"/>
</dbReference>
<dbReference type="InterPro" id="IPR036396">
    <property type="entry name" value="Cyt_P450_sf"/>
</dbReference>
<dbReference type="InterPro" id="IPR001128">
    <property type="entry name" value="Cyt_P450"/>
</dbReference>
<comment type="similarity">
    <text evidence="1 2">Belongs to the cytochrome P450 family.</text>
</comment>
<dbReference type="SUPFAM" id="SSF48264">
    <property type="entry name" value="Cytochrome P450"/>
    <property type="match status" value="1"/>
</dbReference>
<organism evidence="3 4">
    <name type="scientific">Streptomyces camponoticapitis</name>
    <dbReference type="NCBI Taxonomy" id="1616125"/>
    <lineage>
        <taxon>Bacteria</taxon>
        <taxon>Bacillati</taxon>
        <taxon>Actinomycetota</taxon>
        <taxon>Actinomycetes</taxon>
        <taxon>Kitasatosporales</taxon>
        <taxon>Streptomycetaceae</taxon>
        <taxon>Streptomyces</taxon>
    </lineage>
</organism>
<dbReference type="PROSITE" id="PS00086">
    <property type="entry name" value="CYTOCHROME_P450"/>
    <property type="match status" value="1"/>
</dbReference>
<dbReference type="CDD" id="cd11029">
    <property type="entry name" value="CYP107-like"/>
    <property type="match status" value="1"/>
</dbReference>
<keyword evidence="4" id="KW-1185">Reference proteome</keyword>
<dbReference type="EMBL" id="BMMV01000013">
    <property type="protein sequence ID" value="GGK06480.1"/>
    <property type="molecule type" value="Genomic_DNA"/>
</dbReference>
<keyword evidence="2" id="KW-0560">Oxidoreductase</keyword>
<evidence type="ECO:0000313" key="3">
    <source>
        <dbReference type="EMBL" id="GGK06480.1"/>
    </source>
</evidence>
<evidence type="ECO:0000256" key="2">
    <source>
        <dbReference type="RuleBase" id="RU000461"/>
    </source>
</evidence>
<sequence>MARIELPGGVMAWSVTSYDVMKELLVDPRVSKDAYRHWPDWIDGKISPGWPLAIWVSVQNMVTAYGTDHARLRKPVAAAFTRRRVAALRPRIEALIGGLLDRLASLPPGQPVDLRAEFADLLPSEVVCELFGIPEGTRADLHAIIKGFFHTSCTPEEAEANGRRLYVTMAELLAAKRQSPGEDLTSALVAARDEDDGTVLSEKELIDTLILLFTAGYETTVNLIGNAVYALLTHPRQLFLVKSGGATWDDAVEESLRHEAPGANAVLRYAVEDIAIGPVTIPKGDPIVISFAAAGRDPHRHGPDADRYDLTRENRGDHMAFGFGTHHCLGRQLALLEGSLALEALFGRFPDLVLADPGRVPAPLESFISNGQRELPVLLHGPVTAASEPASVH</sequence>
<keyword evidence="2" id="KW-0503">Monooxygenase</keyword>
<evidence type="ECO:0000313" key="4">
    <source>
        <dbReference type="Proteomes" id="UP000660265"/>
    </source>
</evidence>
<proteinExistence type="inferred from homology"/>
<dbReference type="PANTHER" id="PTHR46696">
    <property type="entry name" value="P450, PUTATIVE (EUROFUNG)-RELATED"/>
    <property type="match status" value="1"/>
</dbReference>